<comment type="caution">
    <text evidence="4">Lacks conserved residue(s) required for the propagation of feature annotation.</text>
</comment>
<dbReference type="Pfam" id="PF19890">
    <property type="entry name" value="DUF6363"/>
    <property type="match status" value="1"/>
</dbReference>
<dbReference type="PANTHER" id="PTHR14226:SF25">
    <property type="entry name" value="PHOSPHOESTERASE"/>
    <property type="match status" value="1"/>
</dbReference>
<evidence type="ECO:0000313" key="8">
    <source>
        <dbReference type="Proteomes" id="UP001589700"/>
    </source>
</evidence>
<accession>A0ABV5JML5</accession>
<evidence type="ECO:0000256" key="3">
    <source>
        <dbReference type="ARBA" id="ARBA00023098"/>
    </source>
</evidence>
<dbReference type="Gene3D" id="3.40.1090.10">
    <property type="entry name" value="Cytosolic phospholipase A2 catalytic domain"/>
    <property type="match status" value="2"/>
</dbReference>
<evidence type="ECO:0000256" key="1">
    <source>
        <dbReference type="ARBA" id="ARBA00022801"/>
    </source>
</evidence>
<gene>
    <name evidence="7" type="ORF">ACFFVD_04045</name>
</gene>
<comment type="caution">
    <text evidence="7">The sequence shown here is derived from an EMBL/GenBank/DDBJ whole genome shotgun (WGS) entry which is preliminary data.</text>
</comment>
<feature type="short sequence motif" description="GXSXG" evidence="4">
    <location>
        <begin position="70"/>
        <end position="74"/>
    </location>
</feature>
<dbReference type="PROSITE" id="PS51635">
    <property type="entry name" value="PNPLA"/>
    <property type="match status" value="1"/>
</dbReference>
<dbReference type="PANTHER" id="PTHR14226">
    <property type="entry name" value="NEUROPATHY TARGET ESTERASE/SWISS CHEESE D.MELANOGASTER"/>
    <property type="match status" value="1"/>
</dbReference>
<dbReference type="Pfam" id="PF01734">
    <property type="entry name" value="Patatin"/>
    <property type="match status" value="1"/>
</dbReference>
<keyword evidence="3 4" id="KW-0443">Lipid metabolism</keyword>
<dbReference type="InterPro" id="IPR016035">
    <property type="entry name" value="Acyl_Trfase/lysoPLipase"/>
</dbReference>
<feature type="short sequence motif" description="DGA/G" evidence="4">
    <location>
        <begin position="197"/>
        <end position="199"/>
    </location>
</feature>
<name>A0ABV5JML5_9ACTN</name>
<evidence type="ECO:0000256" key="5">
    <source>
        <dbReference type="SAM" id="MobiDB-lite"/>
    </source>
</evidence>
<dbReference type="InterPro" id="IPR045943">
    <property type="entry name" value="DUF6363"/>
</dbReference>
<evidence type="ECO:0000256" key="2">
    <source>
        <dbReference type="ARBA" id="ARBA00022963"/>
    </source>
</evidence>
<feature type="active site" description="Nucleophile" evidence="4">
    <location>
        <position position="72"/>
    </location>
</feature>
<keyword evidence="1 4" id="KW-0378">Hydrolase</keyword>
<protein>
    <submittedName>
        <fullName evidence="7">Patatin family protein</fullName>
    </submittedName>
</protein>
<feature type="active site" description="Proton acceptor" evidence="4">
    <location>
        <position position="197"/>
    </location>
</feature>
<evidence type="ECO:0000256" key="4">
    <source>
        <dbReference type="PROSITE-ProRule" id="PRU01161"/>
    </source>
</evidence>
<organism evidence="7 8">
    <name type="scientific">Dietzia aerolata</name>
    <dbReference type="NCBI Taxonomy" id="595984"/>
    <lineage>
        <taxon>Bacteria</taxon>
        <taxon>Bacillati</taxon>
        <taxon>Actinomycetota</taxon>
        <taxon>Actinomycetes</taxon>
        <taxon>Mycobacteriales</taxon>
        <taxon>Dietziaceae</taxon>
        <taxon>Dietzia</taxon>
    </lineage>
</organism>
<dbReference type="InterPro" id="IPR050301">
    <property type="entry name" value="NTE"/>
</dbReference>
<dbReference type="EMBL" id="JBHMDY010000002">
    <property type="protein sequence ID" value="MFB9258964.1"/>
    <property type="molecule type" value="Genomic_DNA"/>
</dbReference>
<dbReference type="Proteomes" id="UP001589700">
    <property type="component" value="Unassembled WGS sequence"/>
</dbReference>
<keyword evidence="8" id="KW-1185">Reference proteome</keyword>
<evidence type="ECO:0000259" key="6">
    <source>
        <dbReference type="PROSITE" id="PS51635"/>
    </source>
</evidence>
<sequence>MTDSGPDSDPGASDADGASSGDASRGEGMLAPTAPDVALLFEGGGMRAVHTAGVVETLIESNIHAGLVAGISAGSSHLANYLSRDAYRARRSFVEMAADPNFGDWRSFARGKGLFNAEYIYEQAGLPDQALPFDFETFSSSGAAARIGTFRCSTGETVFWTEEDTATMSGLMRMVRSSSTMPVWMPPVLIDGEYYVDGALGHDGGVPLSAARDAGFEKFLIVLTQPKGYRKIPPRRLTPFYRSYFRRFPAVGDALLHRWALYNETLDEIDELEASGEAVVFRPDKVMIRSYERRVDRLSEAYDLGREQALGEVGLWREFCGLDGAPVQ</sequence>
<dbReference type="InterPro" id="IPR037483">
    <property type="entry name" value="YjjU-like"/>
</dbReference>
<keyword evidence="2 4" id="KW-0442">Lipid degradation</keyword>
<dbReference type="SUPFAM" id="SSF52151">
    <property type="entry name" value="FabD/lysophospholipase-like"/>
    <property type="match status" value="1"/>
</dbReference>
<reference evidence="7 8" key="1">
    <citation type="submission" date="2024-09" db="EMBL/GenBank/DDBJ databases">
        <authorList>
            <person name="Sun Q."/>
            <person name="Mori K."/>
        </authorList>
    </citation>
    <scope>NUCLEOTIDE SEQUENCE [LARGE SCALE GENOMIC DNA]</scope>
    <source>
        <strain evidence="7 8">CCM 7659</strain>
    </source>
</reference>
<dbReference type="RefSeq" id="WP_338403659.1">
    <property type="nucleotide sequence ID" value="NZ_JAALDM010000333.1"/>
</dbReference>
<evidence type="ECO:0000313" key="7">
    <source>
        <dbReference type="EMBL" id="MFB9258964.1"/>
    </source>
</evidence>
<feature type="domain" description="PNPLA" evidence="6">
    <location>
        <begin position="39"/>
        <end position="212"/>
    </location>
</feature>
<feature type="compositionally biased region" description="Low complexity" evidence="5">
    <location>
        <begin position="1"/>
        <end position="23"/>
    </location>
</feature>
<dbReference type="InterPro" id="IPR002641">
    <property type="entry name" value="PNPLA_dom"/>
</dbReference>
<proteinExistence type="predicted"/>
<feature type="region of interest" description="Disordered" evidence="5">
    <location>
        <begin position="1"/>
        <end position="28"/>
    </location>
</feature>
<dbReference type="CDD" id="cd07208">
    <property type="entry name" value="Pat_hypo_Ecoli_yjju_like"/>
    <property type="match status" value="1"/>
</dbReference>